<evidence type="ECO:0000313" key="4">
    <source>
        <dbReference type="Proteomes" id="UP000247476"/>
    </source>
</evidence>
<evidence type="ECO:0000256" key="2">
    <source>
        <dbReference type="SAM" id="SignalP"/>
    </source>
</evidence>
<dbReference type="SUPFAM" id="SSF49785">
    <property type="entry name" value="Galactose-binding domain-like"/>
    <property type="match status" value="1"/>
</dbReference>
<dbReference type="RefSeq" id="WP_110840977.1">
    <property type="nucleotide sequence ID" value="NZ_QJVJ01000006.1"/>
</dbReference>
<dbReference type="AlphaFoldDB" id="A0A2V5K5H0"/>
<evidence type="ECO:0000256" key="1">
    <source>
        <dbReference type="SAM" id="MobiDB-lite"/>
    </source>
</evidence>
<keyword evidence="4" id="KW-1185">Reference proteome</keyword>
<dbReference type="Proteomes" id="UP000247476">
    <property type="component" value="Unassembled WGS sequence"/>
</dbReference>
<dbReference type="Gene3D" id="2.60.120.260">
    <property type="entry name" value="Galactose-binding domain-like"/>
    <property type="match status" value="1"/>
</dbReference>
<reference evidence="3 4" key="1">
    <citation type="submission" date="2018-05" db="EMBL/GenBank/DDBJ databases">
        <title>Paenibacillus flagellatus sp. nov., isolated from selenium mineral soil.</title>
        <authorList>
            <person name="Dai X."/>
        </authorList>
    </citation>
    <scope>NUCLEOTIDE SEQUENCE [LARGE SCALE GENOMIC DNA]</scope>
    <source>
        <strain evidence="3 4">DXL2</strain>
    </source>
</reference>
<dbReference type="Pfam" id="PF16147">
    <property type="entry name" value="DUF4855"/>
    <property type="match status" value="1"/>
</dbReference>
<organism evidence="3 4">
    <name type="scientific">Paenibacillus flagellatus</name>
    <dbReference type="NCBI Taxonomy" id="2211139"/>
    <lineage>
        <taxon>Bacteria</taxon>
        <taxon>Bacillati</taxon>
        <taxon>Bacillota</taxon>
        <taxon>Bacilli</taxon>
        <taxon>Bacillales</taxon>
        <taxon>Paenibacillaceae</taxon>
        <taxon>Paenibacillus</taxon>
    </lineage>
</organism>
<proteinExistence type="predicted"/>
<accession>A0A2V5K5H0</accession>
<feature type="signal peptide" evidence="2">
    <location>
        <begin position="1"/>
        <end position="22"/>
    </location>
</feature>
<name>A0A2V5K5H0_9BACL</name>
<feature type="chain" id="PRO_5039244962" evidence="2">
    <location>
        <begin position="23"/>
        <end position="563"/>
    </location>
</feature>
<sequence>MNKKRLFAAAATVAMLTGLVPAQSGFAEPAAEPTTPPPVNLALGKPYTLEYPYAPDPYFGTFEKSHADDTGKQLTDGEYGGTVFSNKAYVGQLWQGSRSVTIDLEAPSTIESIALNVLQDIPVGIFFPREVTFSISNNGQAWERLDAVPSSVSTTAKGPLTQKMQKNGIHKTARYVKLDIPVDSWLFMDEIEVVGTPGASGDPVVPSPQGPKGDRGYPSPQAAGMRNQVLIFTGEWQYQPSDWISFKKEDYKPYVSYVDAGMNRKDYMFDSFLFMPYAPLMDGANYGPTTGKPTNKSHFEKHLDRLFRSDYELGALNEAVKEAKAELPDRNYEAKVVIAIPYPRVDQSDFGDVDGDGISENMNVSQVGEEQALIAREKVVKWYVDEVYRRWNEAGYTDLKLAAFYWYNEFVAHQLSSLEPELIKRTADYVHAKGAKFQWIPYYFARGWNDWKDLGFDTALMQPNYMFHNTSEQRLDAIAQAAYDHGMGVEIEMSDAVLTNPALRDKYYAYLNKGKEHHYMNQSYNAFYQQVKTLLKAATSTDPAAREVYDQTYEYLKGTYKIR</sequence>
<feature type="region of interest" description="Disordered" evidence="1">
    <location>
        <begin position="198"/>
        <end position="217"/>
    </location>
</feature>
<dbReference type="OrthoDB" id="3799295at2"/>
<gene>
    <name evidence="3" type="ORF">DLM86_15710</name>
</gene>
<evidence type="ECO:0000313" key="3">
    <source>
        <dbReference type="EMBL" id="PYI53992.1"/>
    </source>
</evidence>
<protein>
    <submittedName>
        <fullName evidence="3">DUF4855 domain-containing protein</fullName>
    </submittedName>
</protein>
<keyword evidence="2" id="KW-0732">Signal</keyword>
<dbReference type="InterPro" id="IPR008979">
    <property type="entry name" value="Galactose-bd-like_sf"/>
</dbReference>
<dbReference type="InterPro" id="IPR032329">
    <property type="entry name" value="DUF4855"/>
</dbReference>
<comment type="caution">
    <text evidence="3">The sequence shown here is derived from an EMBL/GenBank/DDBJ whole genome shotgun (WGS) entry which is preliminary data.</text>
</comment>
<dbReference type="EMBL" id="QJVJ01000006">
    <property type="protein sequence ID" value="PYI53992.1"/>
    <property type="molecule type" value="Genomic_DNA"/>
</dbReference>